<accession>A0A0C3ADH6</accession>
<evidence type="ECO:0000313" key="2">
    <source>
        <dbReference type="Proteomes" id="UP000054166"/>
    </source>
</evidence>
<dbReference type="Proteomes" id="UP000054166">
    <property type="component" value="Unassembled WGS sequence"/>
</dbReference>
<sequence length="253" mass="28199">MPHNRKRKGPNSISPPAVSIHASVPTLKEHIWAELKSVLYKHFTVPLINKELNGPAMQKFRARICSDWEHFTGLMDSSGFLACPGKVTTPEELHCVALTVALAISNPYKADWDVTRLADRVKNTHPRANGETSIEDAILEKYFKNPQFGDIDIPATMLDQHGRIMVWYLPRIFSVYRMIDLDEGTKILRPQLDLAIRSYNASVTSCWRNSAFHPPPDGGEFGAGNPFNSVPANPGQSAHGACWPVSLTANWPM</sequence>
<dbReference type="HOGENOM" id="CLU_1098852_0_0_1"/>
<name>A0A0C3ADH6_PILCF</name>
<keyword evidence="2" id="KW-1185">Reference proteome</keyword>
<reference evidence="1 2" key="1">
    <citation type="submission" date="2014-04" db="EMBL/GenBank/DDBJ databases">
        <authorList>
            <consortium name="DOE Joint Genome Institute"/>
            <person name="Kuo A."/>
            <person name="Tarkka M."/>
            <person name="Buscot F."/>
            <person name="Kohler A."/>
            <person name="Nagy L.G."/>
            <person name="Floudas D."/>
            <person name="Copeland A."/>
            <person name="Barry K.W."/>
            <person name="Cichocki N."/>
            <person name="Veneault-Fourrey C."/>
            <person name="LaButti K."/>
            <person name="Lindquist E.A."/>
            <person name="Lipzen A."/>
            <person name="Lundell T."/>
            <person name="Morin E."/>
            <person name="Murat C."/>
            <person name="Sun H."/>
            <person name="Tunlid A."/>
            <person name="Henrissat B."/>
            <person name="Grigoriev I.V."/>
            <person name="Hibbett D.S."/>
            <person name="Martin F."/>
            <person name="Nordberg H.P."/>
            <person name="Cantor M.N."/>
            <person name="Hua S.X."/>
        </authorList>
    </citation>
    <scope>NUCLEOTIDE SEQUENCE [LARGE SCALE GENOMIC DNA]</scope>
    <source>
        <strain evidence="1 2">F 1598</strain>
    </source>
</reference>
<protein>
    <submittedName>
        <fullName evidence="1">Uncharacterized protein</fullName>
    </submittedName>
</protein>
<dbReference type="AlphaFoldDB" id="A0A0C3ADH6"/>
<gene>
    <name evidence="1" type="ORF">PILCRDRAFT_16668</name>
</gene>
<reference evidence="2" key="2">
    <citation type="submission" date="2015-01" db="EMBL/GenBank/DDBJ databases">
        <title>Evolutionary Origins and Diversification of the Mycorrhizal Mutualists.</title>
        <authorList>
            <consortium name="DOE Joint Genome Institute"/>
            <consortium name="Mycorrhizal Genomics Consortium"/>
            <person name="Kohler A."/>
            <person name="Kuo A."/>
            <person name="Nagy L.G."/>
            <person name="Floudas D."/>
            <person name="Copeland A."/>
            <person name="Barry K.W."/>
            <person name="Cichocki N."/>
            <person name="Veneault-Fourrey C."/>
            <person name="LaButti K."/>
            <person name="Lindquist E.A."/>
            <person name="Lipzen A."/>
            <person name="Lundell T."/>
            <person name="Morin E."/>
            <person name="Murat C."/>
            <person name="Riley R."/>
            <person name="Ohm R."/>
            <person name="Sun H."/>
            <person name="Tunlid A."/>
            <person name="Henrissat B."/>
            <person name="Grigoriev I.V."/>
            <person name="Hibbett D.S."/>
            <person name="Martin F."/>
        </authorList>
    </citation>
    <scope>NUCLEOTIDE SEQUENCE [LARGE SCALE GENOMIC DNA]</scope>
    <source>
        <strain evidence="2">F 1598</strain>
    </source>
</reference>
<dbReference type="InParanoid" id="A0A0C3ADH6"/>
<dbReference type="OrthoDB" id="2644149at2759"/>
<evidence type="ECO:0000313" key="1">
    <source>
        <dbReference type="EMBL" id="KIM71853.1"/>
    </source>
</evidence>
<organism evidence="1 2">
    <name type="scientific">Piloderma croceum (strain F 1598)</name>
    <dbReference type="NCBI Taxonomy" id="765440"/>
    <lineage>
        <taxon>Eukaryota</taxon>
        <taxon>Fungi</taxon>
        <taxon>Dikarya</taxon>
        <taxon>Basidiomycota</taxon>
        <taxon>Agaricomycotina</taxon>
        <taxon>Agaricomycetes</taxon>
        <taxon>Agaricomycetidae</taxon>
        <taxon>Atheliales</taxon>
        <taxon>Atheliaceae</taxon>
        <taxon>Piloderma</taxon>
    </lineage>
</organism>
<proteinExistence type="predicted"/>
<dbReference type="EMBL" id="KN833199">
    <property type="protein sequence ID" value="KIM71853.1"/>
    <property type="molecule type" value="Genomic_DNA"/>
</dbReference>